<evidence type="ECO:0000256" key="1">
    <source>
        <dbReference type="ARBA" id="ARBA00007401"/>
    </source>
</evidence>
<evidence type="ECO:0000313" key="10">
    <source>
        <dbReference type="EMBL" id="TWT43113.1"/>
    </source>
</evidence>
<keyword evidence="3 10" id="KW-0326">Glycosidase</keyword>
<accession>A0A5C5VYS4</accession>
<keyword evidence="11" id="KW-1185">Reference proteome</keyword>
<gene>
    <name evidence="10" type="primary">lacZ_1</name>
    <name evidence="10" type="ORF">Pla111_20630</name>
</gene>
<dbReference type="EC" id="3.2.1.23" evidence="10"/>
<evidence type="ECO:0000256" key="4">
    <source>
        <dbReference type="SAM" id="SignalP"/>
    </source>
</evidence>
<dbReference type="InterPro" id="IPR008979">
    <property type="entry name" value="Galactose-bd-like_sf"/>
</dbReference>
<dbReference type="Gene3D" id="3.20.20.80">
    <property type="entry name" value="Glycosidases"/>
    <property type="match status" value="1"/>
</dbReference>
<feature type="chain" id="PRO_5022787014" evidence="4">
    <location>
        <begin position="23"/>
        <end position="838"/>
    </location>
</feature>
<dbReference type="Gene3D" id="2.60.40.10">
    <property type="entry name" value="Immunoglobulins"/>
    <property type="match status" value="3"/>
</dbReference>
<dbReference type="PANTHER" id="PTHR42732:SF1">
    <property type="entry name" value="BETA-MANNOSIDASE"/>
    <property type="match status" value="1"/>
</dbReference>
<evidence type="ECO:0000259" key="6">
    <source>
        <dbReference type="Pfam" id="PF02836"/>
    </source>
</evidence>
<dbReference type="InterPro" id="IPR013783">
    <property type="entry name" value="Ig-like_fold"/>
</dbReference>
<organism evidence="10 11">
    <name type="scientific">Botrimarina hoheduenensis</name>
    <dbReference type="NCBI Taxonomy" id="2528000"/>
    <lineage>
        <taxon>Bacteria</taxon>
        <taxon>Pseudomonadati</taxon>
        <taxon>Planctomycetota</taxon>
        <taxon>Planctomycetia</taxon>
        <taxon>Pirellulales</taxon>
        <taxon>Lacipirellulaceae</taxon>
        <taxon>Botrimarina</taxon>
    </lineage>
</organism>
<dbReference type="InterPro" id="IPR017853">
    <property type="entry name" value="GH"/>
</dbReference>
<feature type="domain" description="Glycoside hydrolase family 2 catalytic" evidence="6">
    <location>
        <begin position="295"/>
        <end position="429"/>
    </location>
</feature>
<evidence type="ECO:0000313" key="11">
    <source>
        <dbReference type="Proteomes" id="UP000318995"/>
    </source>
</evidence>
<feature type="domain" description="Glycoside hydrolase family 2" evidence="9">
    <location>
        <begin position="731"/>
        <end position="829"/>
    </location>
</feature>
<dbReference type="Pfam" id="PF02837">
    <property type="entry name" value="Glyco_hydro_2_N"/>
    <property type="match status" value="1"/>
</dbReference>
<dbReference type="PANTHER" id="PTHR42732">
    <property type="entry name" value="BETA-GALACTOSIDASE"/>
    <property type="match status" value="1"/>
</dbReference>
<dbReference type="InterPro" id="IPR006103">
    <property type="entry name" value="Glyco_hydro_2_cat"/>
</dbReference>
<dbReference type="Pfam" id="PF16355">
    <property type="entry name" value="DUF4982"/>
    <property type="match status" value="1"/>
</dbReference>
<dbReference type="SUPFAM" id="SSF49303">
    <property type="entry name" value="beta-Galactosidase/glucuronidase domain"/>
    <property type="match status" value="1"/>
</dbReference>
<dbReference type="InterPro" id="IPR006102">
    <property type="entry name" value="Ig-like_GH2"/>
</dbReference>
<feature type="domain" description="Glycoside hydrolase family 2 immunoglobulin-like beta-sandwich" evidence="5">
    <location>
        <begin position="181"/>
        <end position="288"/>
    </location>
</feature>
<evidence type="ECO:0000259" key="8">
    <source>
        <dbReference type="Pfam" id="PF16355"/>
    </source>
</evidence>
<protein>
    <submittedName>
        <fullName evidence="10">Beta-galactosidase</fullName>
        <ecNumber evidence="10">3.2.1.23</ecNumber>
    </submittedName>
</protein>
<dbReference type="RefSeq" id="WP_146573964.1">
    <property type="nucleotide sequence ID" value="NZ_SJPH01000004.1"/>
</dbReference>
<sequence precursor="true">MQSTYLVLVIASIACWQCSAIATESIDFNRDWRFRLGELDAAAPDFADDAWRVLDLPHDWSVESSFSEGLEGCTGYLPGGVGWYRKTLDLDLGEDQVAYLCFDGVYNRSRVWLNGQELGFHPYGYSPFHYEITSELLRPGAPSVVAVRVDHSRYADSRWYTGSGIYRDVKLRVCNRLHAPVDGVYVTTPKVGESDATVAIETTVRNAYVSPKSFRVVTRVVGPNGEVVSSGSTDGTLNANSEHVFSQTISVQLPRLWSPRTPELYTAQTSIEVAGETLDRRTTRFGIRSIRFDADRGFFLNGESLRIQGVCLHHDGGAVGAAVPAAVWRRRLLALKEGGCNAVRSAHNPPSPEFLDLCDELGLLVQDEFYDEWDYPKDKRLNMQEKSVDPITRGHHDHFQEWAERDLKATVLRDRNHPCVFQWSIGNEIEWTYPGYRTASGYFDADAGGNYFWDPPRIEPEEVRRRIETADPPEYILAETAKRLAAWTRELDRTRPITANCILPSVSHVSGYADALDLVGYSYRRVVYDYAQRHFPDKPIMGTENLGQWHEWKAVLERPRVAGVFLWTGVDYLGEANGRWPQKGLRCGLLDTAGFTKPSYHMMKSLWTSEPCVYLATSLLSESDYQLDEAAGRVTEKSPGAWQQRTWEWHAVNRHWNYAAGETVVVEAYANADRLELLLNGRSLGVQSLSDFPDRIFKWAVPFEPGELVVTSASGAARDALRTAGPPARMKLEIDRGRIAPDGRDVAHVVAQITDEKGVPVRTSDREVSFRVDGPAQLIGVDNGSLTTIESFQSDRVPTHQGRCLGIVRSTRSAGEVTFRASTEGLPDAVAVIRVGDD</sequence>
<name>A0A5C5VYS4_9BACT</name>
<comment type="similarity">
    <text evidence="1">Belongs to the glycosyl hydrolase 2 family.</text>
</comment>
<feature type="domain" description="DUF4982" evidence="8">
    <location>
        <begin position="661"/>
        <end position="712"/>
    </location>
</feature>
<dbReference type="Pfam" id="PF18565">
    <property type="entry name" value="Glyco_hydro2_C5"/>
    <property type="match status" value="1"/>
</dbReference>
<keyword evidence="2 10" id="KW-0378">Hydrolase</keyword>
<dbReference type="Proteomes" id="UP000318995">
    <property type="component" value="Unassembled WGS sequence"/>
</dbReference>
<dbReference type="Pfam" id="PF00703">
    <property type="entry name" value="Glyco_hydro_2"/>
    <property type="match status" value="1"/>
</dbReference>
<dbReference type="OrthoDB" id="9762066at2"/>
<dbReference type="InterPro" id="IPR032311">
    <property type="entry name" value="DUF4982"/>
</dbReference>
<evidence type="ECO:0000259" key="9">
    <source>
        <dbReference type="Pfam" id="PF18565"/>
    </source>
</evidence>
<keyword evidence="4" id="KW-0732">Signal</keyword>
<dbReference type="SUPFAM" id="SSF49785">
    <property type="entry name" value="Galactose-binding domain-like"/>
    <property type="match status" value="1"/>
</dbReference>
<comment type="caution">
    <text evidence="10">The sequence shown here is derived from an EMBL/GenBank/DDBJ whole genome shotgun (WGS) entry which is preliminary data.</text>
</comment>
<dbReference type="InterPro" id="IPR006104">
    <property type="entry name" value="Glyco_hydro_2_N"/>
</dbReference>
<dbReference type="Pfam" id="PF02836">
    <property type="entry name" value="Glyco_hydro_2_C"/>
    <property type="match status" value="1"/>
</dbReference>
<dbReference type="GO" id="GO:0005975">
    <property type="term" value="P:carbohydrate metabolic process"/>
    <property type="evidence" value="ECO:0007669"/>
    <property type="project" value="InterPro"/>
</dbReference>
<dbReference type="SUPFAM" id="SSF51445">
    <property type="entry name" value="(Trans)glycosidases"/>
    <property type="match status" value="1"/>
</dbReference>
<evidence type="ECO:0000259" key="5">
    <source>
        <dbReference type="Pfam" id="PF00703"/>
    </source>
</evidence>
<feature type="domain" description="Glycosyl hydrolases family 2 sugar binding" evidence="7">
    <location>
        <begin position="80"/>
        <end position="171"/>
    </location>
</feature>
<evidence type="ECO:0000256" key="3">
    <source>
        <dbReference type="ARBA" id="ARBA00023295"/>
    </source>
</evidence>
<dbReference type="AlphaFoldDB" id="A0A5C5VYS4"/>
<dbReference type="EMBL" id="SJPH01000004">
    <property type="protein sequence ID" value="TWT43113.1"/>
    <property type="molecule type" value="Genomic_DNA"/>
</dbReference>
<reference evidence="10 11" key="1">
    <citation type="submission" date="2019-02" db="EMBL/GenBank/DDBJ databases">
        <title>Deep-cultivation of Planctomycetes and their phenomic and genomic characterization uncovers novel biology.</title>
        <authorList>
            <person name="Wiegand S."/>
            <person name="Jogler M."/>
            <person name="Boedeker C."/>
            <person name="Pinto D."/>
            <person name="Vollmers J."/>
            <person name="Rivas-Marin E."/>
            <person name="Kohn T."/>
            <person name="Peeters S.H."/>
            <person name="Heuer A."/>
            <person name="Rast P."/>
            <person name="Oberbeckmann S."/>
            <person name="Bunk B."/>
            <person name="Jeske O."/>
            <person name="Meyerdierks A."/>
            <person name="Storesund J.E."/>
            <person name="Kallscheuer N."/>
            <person name="Luecker S."/>
            <person name="Lage O.M."/>
            <person name="Pohl T."/>
            <person name="Merkel B.J."/>
            <person name="Hornburger P."/>
            <person name="Mueller R.-W."/>
            <person name="Bruemmer F."/>
            <person name="Labrenz M."/>
            <person name="Spormann A.M."/>
            <person name="Op Den Camp H."/>
            <person name="Overmann J."/>
            <person name="Amann R."/>
            <person name="Jetten M.S.M."/>
            <person name="Mascher T."/>
            <person name="Medema M.H."/>
            <person name="Devos D.P."/>
            <person name="Kaster A.-K."/>
            <person name="Ovreas L."/>
            <person name="Rohde M."/>
            <person name="Galperin M.Y."/>
            <person name="Jogler C."/>
        </authorList>
    </citation>
    <scope>NUCLEOTIDE SEQUENCE [LARGE SCALE GENOMIC DNA]</scope>
    <source>
        <strain evidence="10 11">Pla111</strain>
    </source>
</reference>
<dbReference type="InterPro" id="IPR036156">
    <property type="entry name" value="Beta-gal/glucu_dom_sf"/>
</dbReference>
<dbReference type="InterPro" id="IPR006101">
    <property type="entry name" value="Glyco_hydro_2"/>
</dbReference>
<dbReference type="Gene3D" id="2.60.120.260">
    <property type="entry name" value="Galactose-binding domain-like"/>
    <property type="match status" value="1"/>
</dbReference>
<feature type="signal peptide" evidence="4">
    <location>
        <begin position="1"/>
        <end position="22"/>
    </location>
</feature>
<proteinExistence type="inferred from homology"/>
<dbReference type="InterPro" id="IPR051913">
    <property type="entry name" value="GH2_Domain-Containing"/>
</dbReference>
<evidence type="ECO:0000256" key="2">
    <source>
        <dbReference type="ARBA" id="ARBA00022801"/>
    </source>
</evidence>
<dbReference type="PRINTS" id="PR00132">
    <property type="entry name" value="GLHYDRLASE2"/>
</dbReference>
<evidence type="ECO:0000259" key="7">
    <source>
        <dbReference type="Pfam" id="PF02837"/>
    </source>
</evidence>
<dbReference type="InterPro" id="IPR040605">
    <property type="entry name" value="Glyco_hydro2_dom5"/>
</dbReference>
<dbReference type="GO" id="GO:0004565">
    <property type="term" value="F:beta-galactosidase activity"/>
    <property type="evidence" value="ECO:0007669"/>
    <property type="project" value="UniProtKB-EC"/>
</dbReference>